<name>A0A016VWK4_9BILA</name>
<accession>A0A016VWK4</accession>
<sequence>MSYFSPSRREQFQKSKVTVVLMTSFSYSNGSGATLSLRNVELPAVSSSDKHRGPSFLRSKDIASLNSFDDQIDRSVRQIYDDVLGQIVDFFLSTPPQRQDVFRRKRSARKLKTAVVQCSAADVNRLIDGVLGRMNREIGEHVVVKSGQADINDVVSKFEGCSGKRKQLLVIEQAESLSTQFLNGLFYSLPSFRCDVIVLLCVSTKQNMFTSRVSRRCLASLHARRFLFSLSPEVFYSLVTSVLFNPSFTDLRLQAGFLRFIRLVSSL</sequence>
<protein>
    <submittedName>
        <fullName evidence="1">Uncharacterized protein</fullName>
    </submittedName>
</protein>
<keyword evidence="2" id="KW-1185">Reference proteome</keyword>
<evidence type="ECO:0000313" key="2">
    <source>
        <dbReference type="Proteomes" id="UP000024635"/>
    </source>
</evidence>
<dbReference type="OrthoDB" id="5855766at2759"/>
<dbReference type="Proteomes" id="UP000024635">
    <property type="component" value="Unassembled WGS sequence"/>
</dbReference>
<proteinExistence type="predicted"/>
<dbReference type="AlphaFoldDB" id="A0A016VWK4"/>
<comment type="caution">
    <text evidence="1">The sequence shown here is derived from an EMBL/GenBank/DDBJ whole genome shotgun (WGS) entry which is preliminary data.</text>
</comment>
<evidence type="ECO:0000313" key="1">
    <source>
        <dbReference type="EMBL" id="EYC31800.1"/>
    </source>
</evidence>
<dbReference type="EMBL" id="JARK01001339">
    <property type="protein sequence ID" value="EYC31800.1"/>
    <property type="molecule type" value="Genomic_DNA"/>
</dbReference>
<reference evidence="2" key="1">
    <citation type="journal article" date="2015" name="Nat. Genet.">
        <title>The genome and transcriptome of the zoonotic hookworm Ancylostoma ceylanicum identify infection-specific gene families.</title>
        <authorList>
            <person name="Schwarz E.M."/>
            <person name="Hu Y."/>
            <person name="Antoshechkin I."/>
            <person name="Miller M.M."/>
            <person name="Sternberg P.W."/>
            <person name="Aroian R.V."/>
        </authorList>
    </citation>
    <scope>NUCLEOTIDE SEQUENCE</scope>
    <source>
        <strain evidence="2">HY135</strain>
    </source>
</reference>
<organism evidence="1 2">
    <name type="scientific">Ancylostoma ceylanicum</name>
    <dbReference type="NCBI Taxonomy" id="53326"/>
    <lineage>
        <taxon>Eukaryota</taxon>
        <taxon>Metazoa</taxon>
        <taxon>Ecdysozoa</taxon>
        <taxon>Nematoda</taxon>
        <taxon>Chromadorea</taxon>
        <taxon>Rhabditida</taxon>
        <taxon>Rhabditina</taxon>
        <taxon>Rhabditomorpha</taxon>
        <taxon>Strongyloidea</taxon>
        <taxon>Ancylostomatidae</taxon>
        <taxon>Ancylostomatinae</taxon>
        <taxon>Ancylostoma</taxon>
    </lineage>
</organism>
<gene>
    <name evidence="1" type="primary">Acey_s0003.g1247</name>
    <name evidence="1" type="ORF">Y032_0003g1247</name>
</gene>